<organism evidence="13 14">
    <name type="scientific">Mesorhabditis spiculigera</name>
    <dbReference type="NCBI Taxonomy" id="96644"/>
    <lineage>
        <taxon>Eukaryota</taxon>
        <taxon>Metazoa</taxon>
        <taxon>Ecdysozoa</taxon>
        <taxon>Nematoda</taxon>
        <taxon>Chromadorea</taxon>
        <taxon>Rhabditida</taxon>
        <taxon>Rhabditina</taxon>
        <taxon>Rhabditomorpha</taxon>
        <taxon>Rhabditoidea</taxon>
        <taxon>Rhabditidae</taxon>
        <taxon>Mesorhabditinae</taxon>
        <taxon>Mesorhabditis</taxon>
    </lineage>
</organism>
<feature type="non-terminal residue" evidence="13">
    <location>
        <position position="1"/>
    </location>
</feature>
<name>A0AA36D9Z2_9BILA</name>
<evidence type="ECO:0000256" key="7">
    <source>
        <dbReference type="ARBA" id="ARBA00022949"/>
    </source>
</evidence>
<evidence type="ECO:0000313" key="13">
    <source>
        <dbReference type="EMBL" id="CAJ0583452.1"/>
    </source>
</evidence>
<evidence type="ECO:0000256" key="6">
    <source>
        <dbReference type="ARBA" id="ARBA00022868"/>
    </source>
</evidence>
<evidence type="ECO:0000256" key="4">
    <source>
        <dbReference type="ARBA" id="ARBA00022475"/>
    </source>
</evidence>
<keyword evidence="6" id="KW-0303">Gap junction</keyword>
<feature type="transmembrane region" description="Helical" evidence="12">
    <location>
        <begin position="192"/>
        <end position="216"/>
    </location>
</feature>
<evidence type="ECO:0000256" key="3">
    <source>
        <dbReference type="ARBA" id="ARBA00022448"/>
    </source>
</evidence>
<evidence type="ECO:0000256" key="10">
    <source>
        <dbReference type="ARBA" id="ARBA00023136"/>
    </source>
</evidence>
<comment type="function">
    <text evidence="12">Structural component of the gap junctions.</text>
</comment>
<dbReference type="InterPro" id="IPR000990">
    <property type="entry name" value="Innexin"/>
</dbReference>
<evidence type="ECO:0000256" key="1">
    <source>
        <dbReference type="ARBA" id="ARBA00004610"/>
    </source>
</evidence>
<evidence type="ECO:0000256" key="11">
    <source>
        <dbReference type="ARBA" id="ARBA00023303"/>
    </source>
</evidence>
<dbReference type="PANTHER" id="PTHR11893:SF36">
    <property type="entry name" value="INNEXIN-5"/>
    <property type="match status" value="1"/>
</dbReference>
<feature type="transmembrane region" description="Helical" evidence="12">
    <location>
        <begin position="277"/>
        <end position="301"/>
    </location>
</feature>
<sequence length="388" mass="44750">MIGVIAPYVAKIRRSYQSNDIIDRLNYHYTALIVMIGAITLAATQYVGKPIQCWVPAQFTGSWERYAETFCFIKGSYYLPMDDNIGSDFIERDDAVIGYYQWVPIVLAVQAFLFYLPSLVWKALNFNTGINVKSILVSAAQIKKKIDKESRDDQVKRAAHHIEEALDMQRELKSDSCDVVKRWRKSGRYLSFLYIGVKLLYVLNIFVQFAIFKMFLGTKSSFWGWEVLNDIRSGREWEETGNFPRVTMCDFNVRVMGNLHRWTVQCVLMINMFTEKIYVFLWFWFLLVGVFSVVSLVYWLASLVMPSSQREFVSKYLRCNGAIPESSGKDDAEVSRFVKNFLTPDGVFLSRLIQTNGGDLLAGEIVTELYKAHQRRQNVSIDSPNTSQ</sequence>
<keyword evidence="14" id="KW-1185">Reference proteome</keyword>
<comment type="caution">
    <text evidence="13">The sequence shown here is derived from an EMBL/GenBank/DDBJ whole genome shotgun (WGS) entry which is preliminary data.</text>
</comment>
<feature type="transmembrane region" description="Helical" evidence="12">
    <location>
        <begin position="27"/>
        <end position="47"/>
    </location>
</feature>
<comment type="subcellular location">
    <subcellularLocation>
        <location evidence="1">Cell junction</location>
        <location evidence="1">Gap junction</location>
    </subcellularLocation>
    <subcellularLocation>
        <location evidence="2 12">Cell membrane</location>
        <topology evidence="2 12">Multi-pass membrane protein</topology>
    </subcellularLocation>
</comment>
<evidence type="ECO:0000256" key="8">
    <source>
        <dbReference type="ARBA" id="ARBA00022989"/>
    </source>
</evidence>
<dbReference type="GO" id="GO:0034220">
    <property type="term" value="P:monoatomic ion transmembrane transport"/>
    <property type="evidence" value="ECO:0007669"/>
    <property type="project" value="UniProtKB-KW"/>
</dbReference>
<keyword evidence="4" id="KW-1003">Cell membrane</keyword>
<dbReference type="GO" id="GO:0005243">
    <property type="term" value="F:gap junction channel activity"/>
    <property type="evidence" value="ECO:0007669"/>
    <property type="project" value="TreeGrafter"/>
</dbReference>
<dbReference type="AlphaFoldDB" id="A0AA36D9Z2"/>
<dbReference type="EMBL" id="CATQJA010002665">
    <property type="protein sequence ID" value="CAJ0583452.1"/>
    <property type="molecule type" value="Genomic_DNA"/>
</dbReference>
<dbReference type="PROSITE" id="PS51013">
    <property type="entry name" value="PANNEXIN"/>
    <property type="match status" value="1"/>
</dbReference>
<reference evidence="13" key="1">
    <citation type="submission" date="2023-06" db="EMBL/GenBank/DDBJ databases">
        <authorList>
            <person name="Delattre M."/>
        </authorList>
    </citation>
    <scope>NUCLEOTIDE SEQUENCE</scope>
    <source>
        <strain evidence="13">AF72</strain>
    </source>
</reference>
<gene>
    <name evidence="12" type="primary">inx</name>
    <name evidence="13" type="ORF">MSPICULIGERA_LOCUS21532</name>
</gene>
<keyword evidence="10 12" id="KW-0472">Membrane</keyword>
<comment type="similarity">
    <text evidence="12">Belongs to the pannexin family.</text>
</comment>
<protein>
    <recommendedName>
        <fullName evidence="12">Innexin</fullName>
    </recommendedName>
</protein>
<keyword evidence="5 12" id="KW-0812">Transmembrane</keyword>
<feature type="transmembrane region" description="Helical" evidence="12">
    <location>
        <begin position="99"/>
        <end position="116"/>
    </location>
</feature>
<keyword evidence="3 12" id="KW-0813">Transport</keyword>
<keyword evidence="8 12" id="KW-1133">Transmembrane helix</keyword>
<dbReference type="GO" id="GO:0005921">
    <property type="term" value="C:gap junction"/>
    <property type="evidence" value="ECO:0007669"/>
    <property type="project" value="UniProtKB-SubCell"/>
</dbReference>
<dbReference type="PRINTS" id="PR01262">
    <property type="entry name" value="INNEXIN"/>
</dbReference>
<keyword evidence="7" id="KW-0965">Cell junction</keyword>
<evidence type="ECO:0000256" key="12">
    <source>
        <dbReference type="RuleBase" id="RU010713"/>
    </source>
</evidence>
<keyword evidence="9 12" id="KW-0406">Ion transport</keyword>
<evidence type="ECO:0000256" key="2">
    <source>
        <dbReference type="ARBA" id="ARBA00004651"/>
    </source>
</evidence>
<accession>A0AA36D9Z2</accession>
<evidence type="ECO:0000313" key="14">
    <source>
        <dbReference type="Proteomes" id="UP001177023"/>
    </source>
</evidence>
<evidence type="ECO:0000256" key="9">
    <source>
        <dbReference type="ARBA" id="ARBA00023065"/>
    </source>
</evidence>
<dbReference type="GO" id="GO:0005886">
    <property type="term" value="C:plasma membrane"/>
    <property type="evidence" value="ECO:0007669"/>
    <property type="project" value="UniProtKB-SubCell"/>
</dbReference>
<keyword evidence="11 12" id="KW-0407">Ion channel</keyword>
<dbReference type="PANTHER" id="PTHR11893">
    <property type="entry name" value="INNEXIN"/>
    <property type="match status" value="1"/>
</dbReference>
<proteinExistence type="inferred from homology"/>
<evidence type="ECO:0000256" key="5">
    <source>
        <dbReference type="ARBA" id="ARBA00022692"/>
    </source>
</evidence>
<dbReference type="Proteomes" id="UP001177023">
    <property type="component" value="Unassembled WGS sequence"/>
</dbReference>
<dbReference type="Pfam" id="PF00876">
    <property type="entry name" value="Innexin"/>
    <property type="match status" value="1"/>
</dbReference>